<name>A0ABS9XY51_9ACTN</name>
<accession>A0ABS9XY51</accession>
<protein>
    <recommendedName>
        <fullName evidence="3">Transposase</fullName>
    </recommendedName>
</protein>
<sequence>MKRRSVTPQSAHGQHVPLWAIDPSGIAATRSTARVTDIPGKRPTRPITFDSAI</sequence>
<evidence type="ECO:0008006" key="3">
    <source>
        <dbReference type="Google" id="ProtNLM"/>
    </source>
</evidence>
<proteinExistence type="predicted"/>
<dbReference type="Proteomes" id="UP001165269">
    <property type="component" value="Unassembled WGS sequence"/>
</dbReference>
<reference evidence="1" key="1">
    <citation type="submission" date="2022-03" db="EMBL/GenBank/DDBJ databases">
        <title>Streptomyces 7R015 and 7R016 isolated from Barleria lupulina in Thailand.</title>
        <authorList>
            <person name="Kanchanasin P."/>
            <person name="Phongsopitanun W."/>
            <person name="Tanasupawat S."/>
        </authorList>
    </citation>
    <scope>NUCLEOTIDE SEQUENCE</scope>
    <source>
        <strain evidence="1">7R015</strain>
    </source>
</reference>
<keyword evidence="2" id="KW-1185">Reference proteome</keyword>
<dbReference type="EMBL" id="JALDAY010000001">
    <property type="protein sequence ID" value="MCI3269893.1"/>
    <property type="molecule type" value="Genomic_DNA"/>
</dbReference>
<gene>
    <name evidence="1" type="ORF">MQP27_02050</name>
</gene>
<comment type="caution">
    <text evidence="1">The sequence shown here is derived from an EMBL/GenBank/DDBJ whole genome shotgun (WGS) entry which is preliminary data.</text>
</comment>
<evidence type="ECO:0000313" key="2">
    <source>
        <dbReference type="Proteomes" id="UP001165269"/>
    </source>
</evidence>
<organism evidence="1 2">
    <name type="scientific">Streptomyces cylindrosporus</name>
    <dbReference type="NCBI Taxonomy" id="2927583"/>
    <lineage>
        <taxon>Bacteria</taxon>
        <taxon>Bacillati</taxon>
        <taxon>Actinomycetota</taxon>
        <taxon>Actinomycetes</taxon>
        <taxon>Kitasatosporales</taxon>
        <taxon>Streptomycetaceae</taxon>
        <taxon>Streptomyces</taxon>
    </lineage>
</organism>
<evidence type="ECO:0000313" key="1">
    <source>
        <dbReference type="EMBL" id="MCI3269893.1"/>
    </source>
</evidence>
<dbReference type="RefSeq" id="WP_242760108.1">
    <property type="nucleotide sequence ID" value="NZ_JALDAY010000001.1"/>
</dbReference>